<comment type="caution">
    <text evidence="3">The sequence shown here is derived from an EMBL/GenBank/DDBJ whole genome shotgun (WGS) entry which is preliminary data.</text>
</comment>
<dbReference type="PROSITE" id="PS50887">
    <property type="entry name" value="GGDEF"/>
    <property type="match status" value="1"/>
</dbReference>
<dbReference type="Proteomes" id="UP000438120">
    <property type="component" value="Unassembled WGS sequence"/>
</dbReference>
<dbReference type="EMBL" id="VUMX01000017">
    <property type="protein sequence ID" value="MST87359.1"/>
    <property type="molecule type" value="Genomic_DNA"/>
</dbReference>
<dbReference type="Gene3D" id="3.20.20.450">
    <property type="entry name" value="EAL domain"/>
    <property type="match status" value="1"/>
</dbReference>
<evidence type="ECO:0000313" key="4">
    <source>
        <dbReference type="Proteomes" id="UP000438120"/>
    </source>
</evidence>
<dbReference type="CDD" id="cd01949">
    <property type="entry name" value="GGDEF"/>
    <property type="match status" value="1"/>
</dbReference>
<dbReference type="OrthoDB" id="8731447at2"/>
<feature type="domain" description="GGDEF" evidence="2">
    <location>
        <begin position="179"/>
        <end position="302"/>
    </location>
</feature>
<dbReference type="Gene3D" id="3.30.450.20">
    <property type="entry name" value="PAS domain"/>
    <property type="match status" value="1"/>
</dbReference>
<dbReference type="InterPro" id="IPR029787">
    <property type="entry name" value="Nucleotide_cyclase"/>
</dbReference>
<accession>A0A6A8MEX4</accession>
<dbReference type="SUPFAM" id="SSF55073">
    <property type="entry name" value="Nucleotide cyclase"/>
    <property type="match status" value="1"/>
</dbReference>
<dbReference type="SMART" id="SM00052">
    <property type="entry name" value="EAL"/>
    <property type="match status" value="1"/>
</dbReference>
<gene>
    <name evidence="3" type="ORF">FYJ62_06870</name>
</gene>
<keyword evidence="4" id="KW-1185">Reference proteome</keyword>
<feature type="domain" description="EAL" evidence="1">
    <location>
        <begin position="311"/>
        <end position="566"/>
    </location>
</feature>
<dbReference type="InterPro" id="IPR035919">
    <property type="entry name" value="EAL_sf"/>
</dbReference>
<dbReference type="PANTHER" id="PTHR33121">
    <property type="entry name" value="CYCLIC DI-GMP PHOSPHODIESTERASE PDEF"/>
    <property type="match status" value="1"/>
</dbReference>
<reference evidence="3 4" key="1">
    <citation type="submission" date="2019-08" db="EMBL/GenBank/DDBJ databases">
        <title>In-depth cultivation of the pig gut microbiome towards novel bacterial diversity and tailored functional studies.</title>
        <authorList>
            <person name="Wylensek D."/>
            <person name="Hitch T.C.A."/>
            <person name="Clavel T."/>
        </authorList>
    </citation>
    <scope>NUCLEOTIDE SEQUENCE [LARGE SCALE GENOMIC DNA]</scope>
    <source>
        <strain evidence="3 4">Bifido-178-WT-2B</strain>
    </source>
</reference>
<proteinExistence type="predicted"/>
<evidence type="ECO:0000259" key="2">
    <source>
        <dbReference type="PROSITE" id="PS50887"/>
    </source>
</evidence>
<dbReference type="AlphaFoldDB" id="A0A6A8MEX4"/>
<dbReference type="CDD" id="cd01948">
    <property type="entry name" value="EAL"/>
    <property type="match status" value="1"/>
</dbReference>
<dbReference type="InterPro" id="IPR035965">
    <property type="entry name" value="PAS-like_dom_sf"/>
</dbReference>
<name>A0A6A8MEX4_9LACO</name>
<dbReference type="Pfam" id="PF00990">
    <property type="entry name" value="GGDEF"/>
    <property type="match status" value="1"/>
</dbReference>
<dbReference type="InterPro" id="IPR043128">
    <property type="entry name" value="Rev_trsase/Diguanyl_cyclase"/>
</dbReference>
<dbReference type="Pfam" id="PF00563">
    <property type="entry name" value="EAL"/>
    <property type="match status" value="1"/>
</dbReference>
<evidence type="ECO:0000313" key="3">
    <source>
        <dbReference type="EMBL" id="MST87359.1"/>
    </source>
</evidence>
<dbReference type="InterPro" id="IPR050706">
    <property type="entry name" value="Cyclic-di-GMP_PDE-like"/>
</dbReference>
<dbReference type="Gene3D" id="3.30.70.270">
    <property type="match status" value="1"/>
</dbReference>
<dbReference type="GO" id="GO:0071111">
    <property type="term" value="F:cyclic-guanylate-specific phosphodiesterase activity"/>
    <property type="evidence" value="ECO:0007669"/>
    <property type="project" value="InterPro"/>
</dbReference>
<organism evidence="3 4">
    <name type="scientific">Lactobacillus porci</name>
    <dbReference type="NCBI Taxonomy" id="2012477"/>
    <lineage>
        <taxon>Bacteria</taxon>
        <taxon>Bacillati</taxon>
        <taxon>Bacillota</taxon>
        <taxon>Bacilli</taxon>
        <taxon>Lactobacillales</taxon>
        <taxon>Lactobacillaceae</taxon>
        <taxon>Lactobacillus</taxon>
    </lineage>
</organism>
<dbReference type="RefSeq" id="WP_154548971.1">
    <property type="nucleotide sequence ID" value="NZ_VUMX01000017.1"/>
</dbReference>
<evidence type="ECO:0000259" key="1">
    <source>
        <dbReference type="PROSITE" id="PS50883"/>
    </source>
</evidence>
<sequence>MGRYQFSPQQRKDYESLPIPLGVYQIVDGKVVTLLVSDAMCQMHGMPRHELIKSLDESMFGFVHPDDIGRLAYFGQQEAKLGNRFKYDLIYRVKEPHTKDYYLMHAFGKRVVEPDGSKLLFIFYYKIDRSPLDFKKSDMDYVEHFKDEYNRDALTGLPNRHFIMNFGLEKVGKLRFSGKQPAAVLVNLSNMKGYNDQFGKPAGDQLLVGVGKLLTRTFPDQIVSRYQGDRFLVIADQDQLEAKLLRVHDQFKCLVGGNAADIAFGIYKIQIGDSMNDIADHVHYALSQIGTDRRHFLWHYDNAAEKRDLSGNYYLDNLQKAIDQHWLKVFFQPIFDNKSQQISDYEALARWQDPERGLIGPGQFIPVIEKRHLTFMLDSYMLEEVVKKLRVWKQNGVALHPVSVNLSHEDFDRPAIVDELTQIVDKYGVDHSLIVIEITERDLAGNQAGLQEKMNQLHALGFKFWMDDFGSGYSSLNSLYEYRFDLIKIDMKFVQHLDDNNGVNRKLMKSLVKVAREMGLQTLTEGVETTDQYDFVREIGCDKTQGFLLVKPTQLDDYGQAVSKKEL</sequence>
<dbReference type="PANTHER" id="PTHR33121:SF79">
    <property type="entry name" value="CYCLIC DI-GMP PHOSPHODIESTERASE PDED-RELATED"/>
    <property type="match status" value="1"/>
</dbReference>
<dbReference type="NCBIfam" id="TIGR00254">
    <property type="entry name" value="GGDEF"/>
    <property type="match status" value="1"/>
</dbReference>
<dbReference type="PROSITE" id="PS50883">
    <property type="entry name" value="EAL"/>
    <property type="match status" value="1"/>
</dbReference>
<dbReference type="InterPro" id="IPR001633">
    <property type="entry name" value="EAL_dom"/>
</dbReference>
<dbReference type="InterPro" id="IPR000160">
    <property type="entry name" value="GGDEF_dom"/>
</dbReference>
<dbReference type="SUPFAM" id="SSF141868">
    <property type="entry name" value="EAL domain-like"/>
    <property type="match status" value="1"/>
</dbReference>
<dbReference type="SMART" id="SM00267">
    <property type="entry name" value="GGDEF"/>
    <property type="match status" value="1"/>
</dbReference>
<protein>
    <submittedName>
        <fullName evidence="3">EAL domain-containing protein</fullName>
    </submittedName>
</protein>
<dbReference type="SUPFAM" id="SSF55785">
    <property type="entry name" value="PYP-like sensor domain (PAS domain)"/>
    <property type="match status" value="1"/>
</dbReference>